<dbReference type="RefSeq" id="WP_259659639.1">
    <property type="nucleotide sequence ID" value="NZ_JAHXRI010000001.1"/>
</dbReference>
<evidence type="ECO:0000313" key="1">
    <source>
        <dbReference type="EMBL" id="MBZ1349227.1"/>
    </source>
</evidence>
<dbReference type="PANTHER" id="PTHR17985:SF8">
    <property type="entry name" value="TRANSPORT AND GOLGI ORGANIZATION PROTEIN 2 HOMOLOG"/>
    <property type="match status" value="1"/>
</dbReference>
<dbReference type="Proteomes" id="UP000739565">
    <property type="component" value="Unassembled WGS sequence"/>
</dbReference>
<dbReference type="InterPro" id="IPR008551">
    <property type="entry name" value="TANGO2"/>
</dbReference>
<dbReference type="AlphaFoldDB" id="A0A953N7X1"/>
<proteinExistence type="predicted"/>
<dbReference type="PANTHER" id="PTHR17985">
    <property type="entry name" value="SER/THR-RICH PROTEIN T10 IN DGCR REGION"/>
    <property type="match status" value="1"/>
</dbReference>
<sequence>MCLAIFSLNRLPDWPLIIAANRDELHTRPTLSAAPWDNATHILGGRDLEAGGTWLGMTLSGRIALLTNYREPTPRKLDAPSRGQLTENYLRGNHTAQAYAQTVHQDSSLYNGFNLLVGDHRELWYCSNRSATPPQQLTTGIFGLSNAVLNAPWPKVLRTRNALENHLRDVTTPSAEVLFSILQDTTAAAEHELPDTGVGLAREKILGSPFITDPRYGTRCTTIVLQHVDGKAIFLEKRYNSLGQTEGLVRWEIDTQQQKIIA</sequence>
<gene>
    <name evidence="1" type="ORF">KZZ10_01080</name>
</gene>
<dbReference type="EMBL" id="JAHXRI010000001">
    <property type="protein sequence ID" value="MBZ1349227.1"/>
    <property type="molecule type" value="Genomic_DNA"/>
</dbReference>
<name>A0A953N7X1_9BURK</name>
<organism evidence="1 2">
    <name type="scientific">Zwartia hollandica</name>
    <dbReference type="NCBI Taxonomy" id="324606"/>
    <lineage>
        <taxon>Bacteria</taxon>
        <taxon>Pseudomonadati</taxon>
        <taxon>Pseudomonadota</taxon>
        <taxon>Betaproteobacteria</taxon>
        <taxon>Burkholderiales</taxon>
        <taxon>Alcaligenaceae</taxon>
        <taxon>Zwartia</taxon>
    </lineage>
</organism>
<reference evidence="1" key="1">
    <citation type="submission" date="2021-07" db="EMBL/GenBank/DDBJ databases">
        <title>New genus and species of the family Alcaligenaceae.</title>
        <authorList>
            <person name="Hahn M.W."/>
        </authorList>
    </citation>
    <scope>NUCLEOTIDE SEQUENCE</scope>
    <source>
        <strain evidence="1">LF4-65</strain>
    </source>
</reference>
<comment type="caution">
    <text evidence="1">The sequence shown here is derived from an EMBL/GenBank/DDBJ whole genome shotgun (WGS) entry which is preliminary data.</text>
</comment>
<keyword evidence="2" id="KW-1185">Reference proteome</keyword>
<evidence type="ECO:0000313" key="2">
    <source>
        <dbReference type="Proteomes" id="UP000739565"/>
    </source>
</evidence>
<accession>A0A953N7X1</accession>
<dbReference type="Pfam" id="PF05742">
    <property type="entry name" value="TANGO2"/>
    <property type="match status" value="1"/>
</dbReference>
<protein>
    <submittedName>
        <fullName evidence="1">NRDE family protein</fullName>
    </submittedName>
</protein>